<protein>
    <submittedName>
        <fullName evidence="1">Uncharacterized protein</fullName>
    </submittedName>
</protein>
<dbReference type="EMBL" id="GBXM01023585">
    <property type="protein sequence ID" value="JAH84992.1"/>
    <property type="molecule type" value="Transcribed_RNA"/>
</dbReference>
<dbReference type="AlphaFoldDB" id="A0A0E9W3S0"/>
<reference evidence="1" key="1">
    <citation type="submission" date="2014-11" db="EMBL/GenBank/DDBJ databases">
        <authorList>
            <person name="Amaro Gonzalez C."/>
        </authorList>
    </citation>
    <scope>NUCLEOTIDE SEQUENCE</scope>
</reference>
<reference evidence="1" key="2">
    <citation type="journal article" date="2015" name="Fish Shellfish Immunol.">
        <title>Early steps in the European eel (Anguilla anguilla)-Vibrio vulnificus interaction in the gills: Role of the RtxA13 toxin.</title>
        <authorList>
            <person name="Callol A."/>
            <person name="Pajuelo D."/>
            <person name="Ebbesson L."/>
            <person name="Teles M."/>
            <person name="MacKenzie S."/>
            <person name="Amaro C."/>
        </authorList>
    </citation>
    <scope>NUCLEOTIDE SEQUENCE</scope>
</reference>
<proteinExistence type="predicted"/>
<accession>A0A0E9W3S0</accession>
<evidence type="ECO:0000313" key="1">
    <source>
        <dbReference type="EMBL" id="JAH84992.1"/>
    </source>
</evidence>
<name>A0A0E9W3S0_ANGAN</name>
<sequence>MSSLCSFFQAKEAIPEQGAKFNCVEFQSKVMFVLCSQVK</sequence>
<organism evidence="1">
    <name type="scientific">Anguilla anguilla</name>
    <name type="common">European freshwater eel</name>
    <name type="synonym">Muraena anguilla</name>
    <dbReference type="NCBI Taxonomy" id="7936"/>
    <lineage>
        <taxon>Eukaryota</taxon>
        <taxon>Metazoa</taxon>
        <taxon>Chordata</taxon>
        <taxon>Craniata</taxon>
        <taxon>Vertebrata</taxon>
        <taxon>Euteleostomi</taxon>
        <taxon>Actinopterygii</taxon>
        <taxon>Neopterygii</taxon>
        <taxon>Teleostei</taxon>
        <taxon>Anguilliformes</taxon>
        <taxon>Anguillidae</taxon>
        <taxon>Anguilla</taxon>
    </lineage>
</organism>